<dbReference type="EC" id="2.7.7.49" evidence="1"/>
<reference evidence="2" key="1">
    <citation type="journal article" date="2022" name="Nat. Commun.">
        <title>Chromosome evolution and the genetic basis of agronomically important traits in greater yam.</title>
        <authorList>
            <person name="Bredeson J.V."/>
            <person name="Lyons J.B."/>
            <person name="Oniyinde I.O."/>
            <person name="Okereke N.R."/>
            <person name="Kolade O."/>
            <person name="Nnabue I."/>
            <person name="Nwadili C.O."/>
            <person name="Hribova E."/>
            <person name="Parker M."/>
            <person name="Nwogha J."/>
            <person name="Shu S."/>
            <person name="Carlson J."/>
            <person name="Kariba R."/>
            <person name="Muthemba S."/>
            <person name="Knop K."/>
            <person name="Barton G.J."/>
            <person name="Sherwood A.V."/>
            <person name="Lopez-Montes A."/>
            <person name="Asiedu R."/>
            <person name="Jamnadass R."/>
            <person name="Muchugi A."/>
            <person name="Goodstein D."/>
            <person name="Egesi C.N."/>
            <person name="Featherston J."/>
            <person name="Asfaw A."/>
            <person name="Simpson G.G."/>
            <person name="Dolezel J."/>
            <person name="Hendre P.S."/>
            <person name="Van Deynze A."/>
            <person name="Kumar P.L."/>
            <person name="Obidiegwu J.E."/>
            <person name="Bhattacharjee R."/>
            <person name="Rokhsar D.S."/>
        </authorList>
    </citation>
    <scope>NUCLEOTIDE SEQUENCE [LARGE SCALE GENOMIC DNA]</scope>
    <source>
        <strain evidence="2">cv. TDa95/00328</strain>
    </source>
</reference>
<proteinExistence type="predicted"/>
<evidence type="ECO:0000313" key="1">
    <source>
        <dbReference type="EMBL" id="KAH7655963.1"/>
    </source>
</evidence>
<sequence length="160" mass="17747">MASSSLETAASSVWLVDSGCSNHMTGKRSLFISLDESQKVRVRLDNDKEMMVQGVGVVSVSTQTSEQKQLHGVQFIPGLAHNLLNVGQLLTKVYSVVFDKDKCIISNKQTGNQVVLIQRTRNNMFPLDVSSVGRLNVAMKKQTSTELWHLRLGHSNYQSL</sequence>
<keyword evidence="1" id="KW-0695">RNA-directed DNA polymerase</keyword>
<keyword evidence="1" id="KW-0548">Nucleotidyltransferase</keyword>
<keyword evidence="1" id="KW-0808">Transferase</keyword>
<evidence type="ECO:0000313" key="2">
    <source>
        <dbReference type="Proteomes" id="UP000827976"/>
    </source>
</evidence>
<protein>
    <submittedName>
        <fullName evidence="1">RNA-directed DNA polymerase protein</fullName>
        <ecNumber evidence="1">2.7.7.49</ecNumber>
    </submittedName>
</protein>
<dbReference type="Proteomes" id="UP000827976">
    <property type="component" value="Chromosome 18"/>
</dbReference>
<name>A0ACB7U6R8_DIOAL</name>
<keyword evidence="2" id="KW-1185">Reference proteome</keyword>
<gene>
    <name evidence="1" type="ORF">IHE45_18G047300</name>
</gene>
<comment type="caution">
    <text evidence="1">The sequence shown here is derived from an EMBL/GenBank/DDBJ whole genome shotgun (WGS) entry which is preliminary data.</text>
</comment>
<dbReference type="EMBL" id="CM037028">
    <property type="protein sequence ID" value="KAH7655963.1"/>
    <property type="molecule type" value="Genomic_DNA"/>
</dbReference>
<organism evidence="1 2">
    <name type="scientific">Dioscorea alata</name>
    <name type="common">Purple yam</name>
    <dbReference type="NCBI Taxonomy" id="55571"/>
    <lineage>
        <taxon>Eukaryota</taxon>
        <taxon>Viridiplantae</taxon>
        <taxon>Streptophyta</taxon>
        <taxon>Embryophyta</taxon>
        <taxon>Tracheophyta</taxon>
        <taxon>Spermatophyta</taxon>
        <taxon>Magnoliopsida</taxon>
        <taxon>Liliopsida</taxon>
        <taxon>Dioscoreales</taxon>
        <taxon>Dioscoreaceae</taxon>
        <taxon>Dioscorea</taxon>
    </lineage>
</organism>
<accession>A0ACB7U6R8</accession>